<feature type="domain" description="Electron transfer flavoprotein alpha/beta-subunit N-terminal" evidence="6">
    <location>
        <begin position="9"/>
        <end position="211"/>
    </location>
</feature>
<dbReference type="Pfam" id="PF01012">
    <property type="entry name" value="ETF"/>
    <property type="match status" value="1"/>
</dbReference>
<protein>
    <submittedName>
        <fullName evidence="7">Electron transfer flavoprotein subunit alpha/FixB family protein</fullName>
    </submittedName>
</protein>
<dbReference type="Gene3D" id="3.40.50.620">
    <property type="entry name" value="HUPs"/>
    <property type="match status" value="1"/>
</dbReference>
<comment type="similarity">
    <text evidence="1">Belongs to the ETF alpha-subunit/FixB family.</text>
</comment>
<dbReference type="PANTHER" id="PTHR43153">
    <property type="entry name" value="ELECTRON TRANSFER FLAVOPROTEIN ALPHA"/>
    <property type="match status" value="1"/>
</dbReference>
<evidence type="ECO:0000256" key="1">
    <source>
        <dbReference type="ARBA" id="ARBA00005817"/>
    </source>
</evidence>
<sequence length="345" mass="34861">MSDSLKRTALVYAECAEGKLRRVALEALGVARLLAGDGGSVHAVLAGGGSPASSAALAEAAAELAARGAGVVHVVDDPALAGFAPEAYAAAIGAAIAAVQPSIILLGHTAAGRELAPRVAAAVHGGHIADVTAVTVPEDGDVADAIFTRPLYAGKAFEQRRIERGAPCVITVRPNNLPVAEPVDAGSEGTIAALPYAAPPLWTIVRDVVRKASGRVDLAEADIIIAGGRGVRSADGFAPLEALAQVLGGAVGASRGACDAGYCDYALQIGQTGKTVTPKLYIACGISGAIQHLAGMSQSRVIVAINKDPDAPIFGVADYGIVGDLFEVVPLLTTEFERILSNPSN</sequence>
<organism evidence="7 8">
    <name type="scientific">Paenibacillus lignilyticus</name>
    <dbReference type="NCBI Taxonomy" id="1172615"/>
    <lineage>
        <taxon>Bacteria</taxon>
        <taxon>Bacillati</taxon>
        <taxon>Bacillota</taxon>
        <taxon>Bacilli</taxon>
        <taxon>Bacillales</taxon>
        <taxon>Paenibacillaceae</taxon>
        <taxon>Paenibacillus</taxon>
    </lineage>
</organism>
<accession>A0ABS5CKD5</accession>
<keyword evidence="2" id="KW-0813">Transport</keyword>
<dbReference type="SMART" id="SM00893">
    <property type="entry name" value="ETF"/>
    <property type="match status" value="1"/>
</dbReference>
<dbReference type="InterPro" id="IPR029035">
    <property type="entry name" value="DHS-like_NAD/FAD-binding_dom"/>
</dbReference>
<evidence type="ECO:0000313" key="8">
    <source>
        <dbReference type="Proteomes" id="UP000673394"/>
    </source>
</evidence>
<evidence type="ECO:0000256" key="3">
    <source>
        <dbReference type="ARBA" id="ARBA00022630"/>
    </source>
</evidence>
<dbReference type="SUPFAM" id="SSF52402">
    <property type="entry name" value="Adenine nucleotide alpha hydrolases-like"/>
    <property type="match status" value="1"/>
</dbReference>
<keyword evidence="5" id="KW-0249">Electron transport</keyword>
<dbReference type="EMBL" id="JAGKSP010000017">
    <property type="protein sequence ID" value="MBP3966330.1"/>
    <property type="molecule type" value="Genomic_DNA"/>
</dbReference>
<dbReference type="PIRSF" id="PIRSF000089">
    <property type="entry name" value="Electra_flavoP_a"/>
    <property type="match status" value="1"/>
</dbReference>
<dbReference type="PROSITE" id="PS00696">
    <property type="entry name" value="ETF_ALPHA"/>
    <property type="match status" value="1"/>
</dbReference>
<dbReference type="InterPro" id="IPR018206">
    <property type="entry name" value="ETF_asu_C_CS"/>
</dbReference>
<dbReference type="Pfam" id="PF00766">
    <property type="entry name" value="ETF_alpha"/>
    <property type="match status" value="1"/>
</dbReference>
<evidence type="ECO:0000259" key="6">
    <source>
        <dbReference type="SMART" id="SM00893"/>
    </source>
</evidence>
<dbReference type="SUPFAM" id="SSF52467">
    <property type="entry name" value="DHS-like NAD/FAD-binding domain"/>
    <property type="match status" value="1"/>
</dbReference>
<gene>
    <name evidence="7" type="ORF">I8J30_26860</name>
</gene>
<dbReference type="InterPro" id="IPR001308">
    <property type="entry name" value="ETF_a/FixB"/>
</dbReference>
<dbReference type="PANTHER" id="PTHR43153:SF1">
    <property type="entry name" value="ELECTRON TRANSFER FLAVOPROTEIN SUBUNIT ALPHA, MITOCHONDRIAL"/>
    <property type="match status" value="1"/>
</dbReference>
<dbReference type="InterPro" id="IPR014731">
    <property type="entry name" value="ETF_asu_C"/>
</dbReference>
<dbReference type="InterPro" id="IPR033947">
    <property type="entry name" value="ETF_alpha_N"/>
</dbReference>
<proteinExistence type="inferred from homology"/>
<keyword evidence="4" id="KW-0274">FAD</keyword>
<dbReference type="CDD" id="cd01715">
    <property type="entry name" value="ETF_alpha"/>
    <property type="match status" value="1"/>
</dbReference>
<reference evidence="7 8" key="1">
    <citation type="submission" date="2021-04" db="EMBL/GenBank/DDBJ databases">
        <title>Paenibacillus sp. DLE-14 whole genome sequence.</title>
        <authorList>
            <person name="Ham Y.J."/>
        </authorList>
    </citation>
    <scope>NUCLEOTIDE SEQUENCE [LARGE SCALE GENOMIC DNA]</scope>
    <source>
        <strain evidence="7 8">DLE-14</strain>
    </source>
</reference>
<evidence type="ECO:0000256" key="5">
    <source>
        <dbReference type="ARBA" id="ARBA00022982"/>
    </source>
</evidence>
<evidence type="ECO:0000256" key="2">
    <source>
        <dbReference type="ARBA" id="ARBA00022448"/>
    </source>
</evidence>
<keyword evidence="8" id="KW-1185">Reference proteome</keyword>
<dbReference type="InterPro" id="IPR014730">
    <property type="entry name" value="ETF_a/b_N"/>
</dbReference>
<dbReference type="InterPro" id="IPR014729">
    <property type="entry name" value="Rossmann-like_a/b/a_fold"/>
</dbReference>
<comment type="caution">
    <text evidence="7">The sequence shown here is derived from an EMBL/GenBank/DDBJ whole genome shotgun (WGS) entry which is preliminary data.</text>
</comment>
<keyword evidence="3" id="KW-0285">Flavoprotein</keyword>
<evidence type="ECO:0000256" key="4">
    <source>
        <dbReference type="ARBA" id="ARBA00022827"/>
    </source>
</evidence>
<name>A0ABS5CKD5_9BACL</name>
<dbReference type="Gene3D" id="3.40.50.1220">
    <property type="entry name" value="TPP-binding domain"/>
    <property type="match status" value="1"/>
</dbReference>
<evidence type="ECO:0000313" key="7">
    <source>
        <dbReference type="EMBL" id="MBP3966330.1"/>
    </source>
</evidence>
<dbReference type="Proteomes" id="UP000673394">
    <property type="component" value="Unassembled WGS sequence"/>
</dbReference>